<accession>A0ABW4ZGI6</accession>
<keyword evidence="2" id="KW-1185">Reference proteome</keyword>
<dbReference type="EMBL" id="JBHUHZ010000001">
    <property type="protein sequence ID" value="MFD2161134.1"/>
    <property type="molecule type" value="Genomic_DNA"/>
</dbReference>
<evidence type="ECO:0008006" key="3">
    <source>
        <dbReference type="Google" id="ProtNLM"/>
    </source>
</evidence>
<name>A0ABW4ZGI6_9SPHI</name>
<reference evidence="2" key="1">
    <citation type="journal article" date="2019" name="Int. J. Syst. Evol. Microbiol.">
        <title>The Global Catalogue of Microorganisms (GCM) 10K type strain sequencing project: providing services to taxonomists for standard genome sequencing and annotation.</title>
        <authorList>
            <consortium name="The Broad Institute Genomics Platform"/>
            <consortium name="The Broad Institute Genome Sequencing Center for Infectious Disease"/>
            <person name="Wu L."/>
            <person name="Ma J."/>
        </authorList>
    </citation>
    <scope>NUCLEOTIDE SEQUENCE [LARGE SCALE GENOMIC DNA]</scope>
    <source>
        <strain evidence="2">KCTC 42217</strain>
    </source>
</reference>
<protein>
    <recommendedName>
        <fullName evidence="3">Cohesin domain-containing protein</fullName>
    </recommendedName>
</protein>
<dbReference type="RefSeq" id="WP_255900070.1">
    <property type="nucleotide sequence ID" value="NZ_JAFMZO010000001.1"/>
</dbReference>
<gene>
    <name evidence="1" type="ORF">ACFSJU_01955</name>
</gene>
<evidence type="ECO:0000313" key="2">
    <source>
        <dbReference type="Proteomes" id="UP001597387"/>
    </source>
</evidence>
<sequence>MLKSILKKSFFIRQVALLLIVSVLCMSFNMTADGVVINAGTSVALETASTISSATITPGQIIDFKVKYDVKVGDKVVIAAGSPAKGQVLRAQKAKGLGKEGLIEIQLKSVKAVDGQDLPLGMGNVFQEGESKETLSIILGIAVCILFLTMKGKDAMVPAGYEAAASIAVTSTVEVK</sequence>
<comment type="caution">
    <text evidence="1">The sequence shown here is derived from an EMBL/GenBank/DDBJ whole genome shotgun (WGS) entry which is preliminary data.</text>
</comment>
<organism evidence="1 2">
    <name type="scientific">Paradesertivirga mongoliensis</name>
    <dbReference type="NCBI Taxonomy" id="2100740"/>
    <lineage>
        <taxon>Bacteria</taxon>
        <taxon>Pseudomonadati</taxon>
        <taxon>Bacteroidota</taxon>
        <taxon>Sphingobacteriia</taxon>
        <taxon>Sphingobacteriales</taxon>
        <taxon>Sphingobacteriaceae</taxon>
        <taxon>Paradesertivirga</taxon>
    </lineage>
</organism>
<dbReference type="Proteomes" id="UP001597387">
    <property type="component" value="Unassembled WGS sequence"/>
</dbReference>
<proteinExistence type="predicted"/>
<evidence type="ECO:0000313" key="1">
    <source>
        <dbReference type="EMBL" id="MFD2161134.1"/>
    </source>
</evidence>